<comment type="caution">
    <text evidence="1">The sequence shown here is derived from an EMBL/GenBank/DDBJ whole genome shotgun (WGS) entry which is preliminary data.</text>
</comment>
<gene>
    <name evidence="1" type="ORF">V1517DRAFT_324524</name>
</gene>
<keyword evidence="2" id="KW-1185">Reference proteome</keyword>
<evidence type="ECO:0000313" key="2">
    <source>
        <dbReference type="Proteomes" id="UP001489719"/>
    </source>
</evidence>
<evidence type="ECO:0000313" key="1">
    <source>
        <dbReference type="EMBL" id="KAK9322064.1"/>
    </source>
</evidence>
<protein>
    <submittedName>
        <fullName evidence="1">Uncharacterized protein</fullName>
    </submittedName>
</protein>
<organism evidence="1 2">
    <name type="scientific">Lipomyces orientalis</name>
    <dbReference type="NCBI Taxonomy" id="1233043"/>
    <lineage>
        <taxon>Eukaryota</taxon>
        <taxon>Fungi</taxon>
        <taxon>Dikarya</taxon>
        <taxon>Ascomycota</taxon>
        <taxon>Saccharomycotina</taxon>
        <taxon>Lipomycetes</taxon>
        <taxon>Lipomycetales</taxon>
        <taxon>Lipomycetaceae</taxon>
        <taxon>Lipomyces</taxon>
    </lineage>
</organism>
<proteinExistence type="predicted"/>
<dbReference type="Proteomes" id="UP001489719">
    <property type="component" value="Unassembled WGS sequence"/>
</dbReference>
<reference evidence="2" key="1">
    <citation type="journal article" date="2024" name="Front. Bioeng. Biotechnol.">
        <title>Genome-scale model development and genomic sequencing of the oleaginous clade Lipomyces.</title>
        <authorList>
            <person name="Czajka J.J."/>
            <person name="Han Y."/>
            <person name="Kim J."/>
            <person name="Mondo S.J."/>
            <person name="Hofstad B.A."/>
            <person name="Robles A."/>
            <person name="Haridas S."/>
            <person name="Riley R."/>
            <person name="LaButti K."/>
            <person name="Pangilinan J."/>
            <person name="Andreopoulos W."/>
            <person name="Lipzen A."/>
            <person name="Yan J."/>
            <person name="Wang M."/>
            <person name="Ng V."/>
            <person name="Grigoriev I.V."/>
            <person name="Spatafora J.W."/>
            <person name="Magnuson J.K."/>
            <person name="Baker S.E."/>
            <person name="Pomraning K.R."/>
        </authorList>
    </citation>
    <scope>NUCLEOTIDE SEQUENCE [LARGE SCALE GENOMIC DNA]</scope>
    <source>
        <strain evidence="2">CBS 10300</strain>
    </source>
</reference>
<accession>A0ACC3TLR4</accession>
<sequence length="455" mass="50328">MAVNKPGSLGTVIAVISRTTELSSLFVRQEPYFILSVGSASDLFIYKAKKDWVPDEEYLDLGEWDEEVRFDIYDEPEFQVMKFGVFVRQADHAVLVGETQIDLTRVQDQAEHDAWWSLTNDGQYSGKVFIELTFYPVRKRRQAKATWEAGPLSQQLIQPSPRQSLHLMQSQSLQQPYSITHSISKPTPTAMPALPPLPEATRRWSGSAAQRPSFCNTVQSPPPLQYNAMVGHTKTAVAGPNQQIPGAYPQSPMSAATVDTDNPQEDRGRARDVNYYTLLREQLPHRAASTSSLPGTIQQFGGEQPFLVGGPANELAGMSIASQSARRVRRKPVGSPAVMKTGPASPQAFFSANDIPLPPALEQQKPQRKKEYLPPTAHAPELGTPEGYAAVVDSDRVFREQLDRAAEAEARARAKKERELARRELAPGSPALPPKIPLNISREEFLALQTPSRVV</sequence>
<name>A0ACC3TLR4_9ASCO</name>
<dbReference type="EMBL" id="MU970084">
    <property type="protein sequence ID" value="KAK9322064.1"/>
    <property type="molecule type" value="Genomic_DNA"/>
</dbReference>